<evidence type="ECO:0000313" key="1">
    <source>
        <dbReference type="EMBL" id="RBB42916.1"/>
    </source>
</evidence>
<keyword evidence="2" id="KW-1185">Reference proteome</keyword>
<gene>
    <name evidence="1" type="ORF">DPV79_00960</name>
</gene>
<protein>
    <submittedName>
        <fullName evidence="1">Uncharacterized protein</fullName>
    </submittedName>
</protein>
<accession>A0A365R2J3</accession>
<proteinExistence type="predicted"/>
<reference evidence="1 2" key="1">
    <citation type="submission" date="2018-06" db="EMBL/GenBank/DDBJ databases">
        <title>Draft genome sequence of Burkholderia reimsis strain BE51 isolated from a French agricultural soil.</title>
        <authorList>
            <person name="Esmaeel Q."/>
        </authorList>
    </citation>
    <scope>NUCLEOTIDE SEQUENCE [LARGE SCALE GENOMIC DNA]</scope>
    <source>
        <strain evidence="1 2">BE51</strain>
    </source>
</reference>
<organism evidence="1 2">
    <name type="scientific">Burkholderia reimsis</name>
    <dbReference type="NCBI Taxonomy" id="2234132"/>
    <lineage>
        <taxon>Bacteria</taxon>
        <taxon>Pseudomonadati</taxon>
        <taxon>Pseudomonadota</taxon>
        <taxon>Betaproteobacteria</taxon>
        <taxon>Burkholderiales</taxon>
        <taxon>Burkholderiaceae</taxon>
        <taxon>Burkholderia</taxon>
    </lineage>
</organism>
<comment type="caution">
    <text evidence="1">The sequence shown here is derived from an EMBL/GenBank/DDBJ whole genome shotgun (WGS) entry which is preliminary data.</text>
</comment>
<sequence>MSVAFEQVAKSGLYQVPSGASVGWCAYLLSPQDDNPNAPIPLQAALTGFSGSFVFAPAAPSFTSTEAANDFVSAVQNWLVPSGVPGRYCVWLPSAAPLTFGAPSFSDSNAKYFAFSFSRQIAGLTLQSDFNANVGTNLFLSIPSGIFLDTQQDSLHFRGLSPFIAINCPATLSFTVASTENAENEAYLPFSGNCAGCLVLAGKMTITPGAGNLLIGMQFAHGNPGAPDTVQPFPLLDSSAAQTMPYLASFDPLDPICAGPLSQSQPAAGIYRTIVTLPAPGAEISLPSCYRTATNQPVHLLPVASGSVPSGPAAYDAGFVFQPVTPKAIDPATGLPVSTTPYVAPVGNYRLGVAGSTTGISVLCGLAGTETLNMTSADGTAAADLLRFVACSPAYTPVFPLPAADLSNPSSGVATPPLPQPAPGATAYLTSWAEVIAGAQAAPTYSAQPEGNPLFGQAGPYGNGSTVVGALHPTTTLGPVSFPLAPWAGVPVSDTEGIPPDQWSSYDAKVLSATRRNAILASARPLIASAKAARAALAATAAPPAVIPNGTTPQGLLAQIETAGGQTDYAAVILAQSQPDPAQTPIQMAFLDMSPELQGLFQTNQLFAVIVNDQYVGTSADGRFANTVDVAGWTMQANVGGTASSSNVSNVLILKFCVGTLVDLAATPSTWVDPADFSNPDVSSGVAVLSQALQDYFANAIAKADAGNTLYANFKAIVTNPQWQGVLVLAADMTPEDLPPQLAGLAAGIDFSQFRAHHFGVTASPVHFDGQNFSIPGQSSFFGLVDYQLPAYVQNLAAGGSPTQPLPLPASGDYDFTVLQLQSLFYNSTVIDFRSHVQVTINKALGSTVTASYAGATRLAANGVVLTGYYQSQGDTGTYLFESDATTVMVPDSNVLDALVIDKMIYNTLTSNDGATPPNILSRILIWGSLDFAVLNDGKGNTFDVMSYGMPVGTDAAQATGGLTFSNLHIDMSSPVESPNMTTYRIVETDMVFDQAGSLLRAGSTAAGLALQPQRFVAATAGTTPAAKGYLPVRFTTGAPPQLPVSQDWYGISFLVNMGGPGALASAAGFTSQLLFAWSPQSARSATSYAAFAGLQLPGASPGASAFSLQGVVKLTVGSLSLSYAPIDNGVKPPTYTFTLCLGDIAVSFLGLARLPSSASIDMFLFGDPNGTGSLGWYAAYVENSASANARLATSLETAQ</sequence>
<dbReference type="Proteomes" id="UP000252458">
    <property type="component" value="Unassembled WGS sequence"/>
</dbReference>
<name>A0A365R2J3_9BURK</name>
<evidence type="ECO:0000313" key="2">
    <source>
        <dbReference type="Proteomes" id="UP000252458"/>
    </source>
</evidence>
<dbReference type="RefSeq" id="WP_113044525.1">
    <property type="nucleotide sequence ID" value="NZ_QMFZ01000001.1"/>
</dbReference>
<dbReference type="AlphaFoldDB" id="A0A365R2J3"/>
<dbReference type="EMBL" id="QMFZ01000001">
    <property type="protein sequence ID" value="RBB42916.1"/>
    <property type="molecule type" value="Genomic_DNA"/>
</dbReference>